<dbReference type="AlphaFoldDB" id="A0A2B9Q369"/>
<dbReference type="EMBL" id="NUIL01000015">
    <property type="protein sequence ID" value="PGO29244.1"/>
    <property type="molecule type" value="Genomic_DNA"/>
</dbReference>
<protein>
    <submittedName>
        <fullName evidence="1">Uncharacterized protein</fullName>
    </submittedName>
</protein>
<dbReference type="RefSeq" id="WP_098764316.1">
    <property type="nucleotide sequence ID" value="NZ_NUIL01000015.1"/>
</dbReference>
<dbReference type="Proteomes" id="UP000223777">
    <property type="component" value="Unassembled WGS sequence"/>
</dbReference>
<accession>A0A2B9Q369</accession>
<evidence type="ECO:0000313" key="1">
    <source>
        <dbReference type="EMBL" id="PGO29244.1"/>
    </source>
</evidence>
<evidence type="ECO:0000313" key="2">
    <source>
        <dbReference type="Proteomes" id="UP000223777"/>
    </source>
</evidence>
<comment type="caution">
    <text evidence="1">The sequence shown here is derived from an EMBL/GenBank/DDBJ whole genome shotgun (WGS) entry which is preliminary data.</text>
</comment>
<organism evidence="1 2">
    <name type="scientific">Bacillus cereus</name>
    <dbReference type="NCBI Taxonomy" id="1396"/>
    <lineage>
        <taxon>Bacteria</taxon>
        <taxon>Bacillati</taxon>
        <taxon>Bacillota</taxon>
        <taxon>Bacilli</taxon>
        <taxon>Bacillales</taxon>
        <taxon>Bacillaceae</taxon>
        <taxon>Bacillus</taxon>
        <taxon>Bacillus cereus group</taxon>
    </lineage>
</organism>
<name>A0A2B9Q369_BACCE</name>
<proteinExistence type="predicted"/>
<sequence>MKTLAEVKKELKAMKKNKGLTVNHISVTVLEAEEENEMHQVCVNVWLYDRWHNEEFEDYITGEQETLSKAEGLGKRHATSFTSAGYKAKYNGVENC</sequence>
<gene>
    <name evidence="1" type="ORF">CN984_12530</name>
</gene>
<reference evidence="1 2" key="1">
    <citation type="submission" date="2017-09" db="EMBL/GenBank/DDBJ databases">
        <title>Large-scale bioinformatics analysis of Bacillus genomes uncovers conserved roles of natural products in bacterial physiology.</title>
        <authorList>
            <consortium name="Agbiome Team Llc"/>
            <person name="Bleich R.M."/>
            <person name="Grubbs K.J."/>
            <person name="Santa Maria K.C."/>
            <person name="Allen S.E."/>
            <person name="Farag S."/>
            <person name="Shank E.A."/>
            <person name="Bowers A."/>
        </authorList>
    </citation>
    <scope>NUCLEOTIDE SEQUENCE [LARGE SCALE GENOMIC DNA]</scope>
    <source>
        <strain evidence="1 2">AFS050027</strain>
    </source>
</reference>